<keyword evidence="5" id="KW-1185">Reference proteome</keyword>
<evidence type="ECO:0000256" key="2">
    <source>
        <dbReference type="ARBA" id="ARBA00022801"/>
    </source>
</evidence>
<sequence>MNTEKQSENTNTFSEQTKRLEQQINFIREMDKEKFIGRQTYLSDGKRKENDAEHAWHLALMTFLLSEYANEPIDVLKTMVMVLFHDVVEIDAGDTYAYDEEGKKTQAQREQKAAKRLYGLLPEDQGAKLKAIWEEFEAKNTPESRFAHTMDNLQPVILNAATNGKAWKEHGVYLSQFMGRQKDTPKGSEVLWQYEWEKLVEPFLKNGTIKDDSLRE</sequence>
<dbReference type="Pfam" id="PF13023">
    <property type="entry name" value="HD_3"/>
    <property type="match status" value="1"/>
</dbReference>
<dbReference type="GO" id="GO:0005737">
    <property type="term" value="C:cytoplasm"/>
    <property type="evidence" value="ECO:0007669"/>
    <property type="project" value="TreeGrafter"/>
</dbReference>
<reference evidence="5" key="1">
    <citation type="submission" date="2017-09" db="EMBL/GenBank/DDBJ databases">
        <authorList>
            <person name="Shetty A S."/>
        </authorList>
    </citation>
    <scope>NUCLEOTIDE SEQUENCE [LARGE SCALE GENOMIC DNA]</scope>
</reference>
<dbReference type="GO" id="GO:0002953">
    <property type="term" value="F:5'-deoxynucleotidase activity"/>
    <property type="evidence" value="ECO:0007669"/>
    <property type="project" value="InterPro"/>
</dbReference>
<evidence type="ECO:0000259" key="3">
    <source>
        <dbReference type="Pfam" id="PF13023"/>
    </source>
</evidence>
<dbReference type="STRING" id="39488.ERS852450_00928"/>
<evidence type="ECO:0000256" key="1">
    <source>
        <dbReference type="ARBA" id="ARBA00022723"/>
    </source>
</evidence>
<dbReference type="KEGG" id="ehl:EHLA_2487"/>
<dbReference type="Gene3D" id="1.10.3210.10">
    <property type="entry name" value="Hypothetical protein af1432"/>
    <property type="match status" value="1"/>
</dbReference>
<gene>
    <name evidence="4" type="ORF">EHLA_2487</name>
</gene>
<protein>
    <submittedName>
        <fullName evidence="4">HD domain</fullName>
    </submittedName>
</protein>
<name>A0A285PTT5_9FIRM</name>
<dbReference type="InterPro" id="IPR006674">
    <property type="entry name" value="HD_domain"/>
</dbReference>
<dbReference type="PANTHER" id="PTHR11845:SF13">
    <property type="entry name" value="5'-DEOXYNUCLEOTIDASE HDDC2"/>
    <property type="match status" value="1"/>
</dbReference>
<evidence type="ECO:0000313" key="4">
    <source>
        <dbReference type="EMBL" id="SOB73041.1"/>
    </source>
</evidence>
<keyword evidence="2" id="KW-0378">Hydrolase</keyword>
<organism evidence="4 5">
    <name type="scientific">Anaerobutyricum hallii</name>
    <dbReference type="NCBI Taxonomy" id="39488"/>
    <lineage>
        <taxon>Bacteria</taxon>
        <taxon>Bacillati</taxon>
        <taxon>Bacillota</taxon>
        <taxon>Clostridia</taxon>
        <taxon>Lachnospirales</taxon>
        <taxon>Lachnospiraceae</taxon>
        <taxon>Anaerobutyricum</taxon>
    </lineage>
</organism>
<dbReference type="AlphaFoldDB" id="A0A285PTT5"/>
<keyword evidence="1" id="KW-0479">Metal-binding</keyword>
<dbReference type="GO" id="GO:0046872">
    <property type="term" value="F:metal ion binding"/>
    <property type="evidence" value="ECO:0007669"/>
    <property type="project" value="UniProtKB-KW"/>
</dbReference>
<proteinExistence type="predicted"/>
<dbReference type="RefSeq" id="WP_096240956.1">
    <property type="nucleotide sequence ID" value="NZ_LT907978.1"/>
</dbReference>
<dbReference type="SUPFAM" id="SSF109604">
    <property type="entry name" value="HD-domain/PDEase-like"/>
    <property type="match status" value="1"/>
</dbReference>
<dbReference type="PANTHER" id="PTHR11845">
    <property type="entry name" value="5'-DEOXYNUCLEOTIDASE HDDC2"/>
    <property type="match status" value="1"/>
</dbReference>
<dbReference type="Proteomes" id="UP000217549">
    <property type="component" value="Chromosome I"/>
</dbReference>
<evidence type="ECO:0000313" key="5">
    <source>
        <dbReference type="Proteomes" id="UP000217549"/>
    </source>
</evidence>
<feature type="domain" description="HD" evidence="3">
    <location>
        <begin position="31"/>
        <end position="190"/>
    </location>
</feature>
<accession>A0A285PTT5</accession>
<dbReference type="InterPro" id="IPR039356">
    <property type="entry name" value="YfbR/HDDC2"/>
</dbReference>
<dbReference type="EMBL" id="LT907978">
    <property type="protein sequence ID" value="SOB73041.1"/>
    <property type="molecule type" value="Genomic_DNA"/>
</dbReference>